<dbReference type="RefSeq" id="WP_158444430.1">
    <property type="nucleotide sequence ID" value="NZ_JAOAOS010000017.1"/>
</dbReference>
<dbReference type="NCBIfam" id="TIGR01489">
    <property type="entry name" value="DKMTPPase-SF"/>
    <property type="match status" value="1"/>
</dbReference>
<dbReference type="Proteomes" id="UP001595976">
    <property type="component" value="Unassembled WGS sequence"/>
</dbReference>
<dbReference type="Pfam" id="PF12710">
    <property type="entry name" value="HAD"/>
    <property type="match status" value="1"/>
</dbReference>
<dbReference type="Gene3D" id="3.90.1470.20">
    <property type="match status" value="1"/>
</dbReference>
<evidence type="ECO:0000313" key="2">
    <source>
        <dbReference type="EMBL" id="MFC5293333.1"/>
    </source>
</evidence>
<evidence type="ECO:0000256" key="1">
    <source>
        <dbReference type="ARBA" id="ARBA00022801"/>
    </source>
</evidence>
<name>A0ABW0F1M7_9HYPH</name>
<keyword evidence="1 2" id="KW-0378">Hydrolase</keyword>
<dbReference type="Gene3D" id="3.40.50.1000">
    <property type="entry name" value="HAD superfamily/HAD-like"/>
    <property type="match status" value="1"/>
</dbReference>
<dbReference type="GO" id="GO:0016787">
    <property type="term" value="F:hydrolase activity"/>
    <property type="evidence" value="ECO:0007669"/>
    <property type="project" value="UniProtKB-KW"/>
</dbReference>
<proteinExistence type="predicted"/>
<protein>
    <submittedName>
        <fullName evidence="2">MtnX-like HAD-IB family phosphatase</fullName>
        <ecNumber evidence="2">3.1.3.-</ecNumber>
    </submittedName>
</protein>
<accession>A0ABW0F1M7</accession>
<dbReference type="EMBL" id="JBHSLI010000003">
    <property type="protein sequence ID" value="MFC5293333.1"/>
    <property type="molecule type" value="Genomic_DNA"/>
</dbReference>
<comment type="caution">
    <text evidence="2">The sequence shown here is derived from an EMBL/GenBank/DDBJ whole genome shotgun (WGS) entry which is preliminary data.</text>
</comment>
<dbReference type="PANTHER" id="PTHR43344:SF21">
    <property type="entry name" value="POLYOL PHOSPHATE PHOSPHATASE PYP1"/>
    <property type="match status" value="1"/>
</dbReference>
<evidence type="ECO:0000313" key="3">
    <source>
        <dbReference type="Proteomes" id="UP001595976"/>
    </source>
</evidence>
<organism evidence="2 3">
    <name type="scientific">Bosea minatitlanensis</name>
    <dbReference type="NCBI Taxonomy" id="128782"/>
    <lineage>
        <taxon>Bacteria</taxon>
        <taxon>Pseudomonadati</taxon>
        <taxon>Pseudomonadota</taxon>
        <taxon>Alphaproteobacteria</taxon>
        <taxon>Hyphomicrobiales</taxon>
        <taxon>Boseaceae</taxon>
        <taxon>Bosea</taxon>
    </lineage>
</organism>
<dbReference type="InterPro" id="IPR050582">
    <property type="entry name" value="HAD-like_SerB"/>
</dbReference>
<dbReference type="EC" id="3.1.3.-" evidence="2"/>
<dbReference type="SUPFAM" id="SSF56784">
    <property type="entry name" value="HAD-like"/>
    <property type="match status" value="1"/>
</dbReference>
<dbReference type="InterPro" id="IPR023214">
    <property type="entry name" value="HAD_sf"/>
</dbReference>
<dbReference type="InterPro" id="IPR036412">
    <property type="entry name" value="HAD-like_sf"/>
</dbReference>
<gene>
    <name evidence="2" type="ORF">ACFPK2_10075</name>
</gene>
<dbReference type="NCBIfam" id="TIGR01488">
    <property type="entry name" value="HAD-SF-IB"/>
    <property type="match status" value="1"/>
</dbReference>
<dbReference type="PANTHER" id="PTHR43344">
    <property type="entry name" value="PHOSPHOSERINE PHOSPHATASE"/>
    <property type="match status" value="1"/>
</dbReference>
<dbReference type="InterPro" id="IPR006384">
    <property type="entry name" value="HAD_hydro_PyrdxlP_Pase-like"/>
</dbReference>
<reference evidence="3" key="1">
    <citation type="journal article" date="2019" name="Int. J. Syst. Evol. Microbiol.">
        <title>The Global Catalogue of Microorganisms (GCM) 10K type strain sequencing project: providing services to taxonomists for standard genome sequencing and annotation.</title>
        <authorList>
            <consortium name="The Broad Institute Genomics Platform"/>
            <consortium name="The Broad Institute Genome Sequencing Center for Infectious Disease"/>
            <person name="Wu L."/>
            <person name="Ma J."/>
        </authorList>
    </citation>
    <scope>NUCLEOTIDE SEQUENCE [LARGE SCALE GENOMIC DNA]</scope>
    <source>
        <strain evidence="3">CGMCC 1.15643</strain>
    </source>
</reference>
<sequence length="230" mass="25120">MQWQAIVDFDGTISLEDTTDRILGRFAAPGWEEIEAEWVAGRIGSRDCMQRQIDLLRVSPDVLDTFVDSFEIDWGFAFFVRVCQRHGIPVTVVSDGLDRTIHAVLRRTGLAGLPVIANHLESVGGDRWRLTSPHAARDGSCVSGTCKCDVARGFGRLATILVGDGRSDFCLAERADRVFAKSGLIGHCRANGIEHHPFSQLADAARLLDEMLTGARPAVAGHHAKDMIDG</sequence>
<keyword evidence="3" id="KW-1185">Reference proteome</keyword>